<evidence type="ECO:0000313" key="2">
    <source>
        <dbReference type="EMBL" id="TWT72598.1"/>
    </source>
</evidence>
<comment type="caution">
    <text evidence="2">The sequence shown here is derived from an EMBL/GenBank/DDBJ whole genome shotgun (WGS) entry which is preliminary data.</text>
</comment>
<dbReference type="OrthoDB" id="282941at2"/>
<dbReference type="EMBL" id="SJPL01000001">
    <property type="protein sequence ID" value="TWT72598.1"/>
    <property type="molecule type" value="Genomic_DNA"/>
</dbReference>
<evidence type="ECO:0000313" key="3">
    <source>
        <dbReference type="Proteomes" id="UP000317238"/>
    </source>
</evidence>
<feature type="transmembrane region" description="Helical" evidence="1">
    <location>
        <begin position="12"/>
        <end position="35"/>
    </location>
</feature>
<protein>
    <submittedName>
        <fullName evidence="2">Uncharacterized protein</fullName>
    </submittedName>
</protein>
<keyword evidence="1" id="KW-0472">Membrane</keyword>
<feature type="transmembrane region" description="Helical" evidence="1">
    <location>
        <begin position="47"/>
        <end position="68"/>
    </location>
</feature>
<reference evidence="2 3" key="1">
    <citation type="submission" date="2019-02" db="EMBL/GenBank/DDBJ databases">
        <title>Deep-cultivation of Planctomycetes and their phenomic and genomic characterization uncovers novel biology.</title>
        <authorList>
            <person name="Wiegand S."/>
            <person name="Jogler M."/>
            <person name="Boedeker C."/>
            <person name="Pinto D."/>
            <person name="Vollmers J."/>
            <person name="Rivas-Marin E."/>
            <person name="Kohn T."/>
            <person name="Peeters S.H."/>
            <person name="Heuer A."/>
            <person name="Rast P."/>
            <person name="Oberbeckmann S."/>
            <person name="Bunk B."/>
            <person name="Jeske O."/>
            <person name="Meyerdierks A."/>
            <person name="Storesund J.E."/>
            <person name="Kallscheuer N."/>
            <person name="Luecker S."/>
            <person name="Lage O.M."/>
            <person name="Pohl T."/>
            <person name="Merkel B.J."/>
            <person name="Hornburger P."/>
            <person name="Mueller R.-W."/>
            <person name="Bruemmer F."/>
            <person name="Labrenz M."/>
            <person name="Spormann A.M."/>
            <person name="Op Den Camp H."/>
            <person name="Overmann J."/>
            <person name="Amann R."/>
            <person name="Jetten M.S.M."/>
            <person name="Mascher T."/>
            <person name="Medema M.H."/>
            <person name="Devos D.P."/>
            <person name="Kaster A.-K."/>
            <person name="Ovreas L."/>
            <person name="Rohde M."/>
            <person name="Galperin M.Y."/>
            <person name="Jogler C."/>
        </authorList>
    </citation>
    <scope>NUCLEOTIDE SEQUENCE [LARGE SCALE GENOMIC DNA]</scope>
    <source>
        <strain evidence="2 3">Pan14r</strain>
    </source>
</reference>
<sequence>MNPFKTRQQAIAFICVGVAVVLLCVASIAIAESFMPNNLAGRRGVVIFYRTFTPMTVVWSLLASWAYFNIPPRSCSGELASDDEGDIARDSTGCEV</sequence>
<gene>
    <name evidence="2" type="ORF">Pan14r_49180</name>
</gene>
<evidence type="ECO:0000256" key="1">
    <source>
        <dbReference type="SAM" id="Phobius"/>
    </source>
</evidence>
<dbReference type="Proteomes" id="UP000317238">
    <property type="component" value="Unassembled WGS sequence"/>
</dbReference>
<accession>A0A5C5YCE6</accession>
<name>A0A5C5YCE6_9PLAN</name>
<keyword evidence="1" id="KW-0812">Transmembrane</keyword>
<organism evidence="2 3">
    <name type="scientific">Crateriforma conspicua</name>
    <dbReference type="NCBI Taxonomy" id="2527996"/>
    <lineage>
        <taxon>Bacteria</taxon>
        <taxon>Pseudomonadati</taxon>
        <taxon>Planctomycetota</taxon>
        <taxon>Planctomycetia</taxon>
        <taxon>Planctomycetales</taxon>
        <taxon>Planctomycetaceae</taxon>
        <taxon>Crateriforma</taxon>
    </lineage>
</organism>
<keyword evidence="3" id="KW-1185">Reference proteome</keyword>
<proteinExistence type="predicted"/>
<dbReference type="AlphaFoldDB" id="A0A5C5YCE6"/>
<dbReference type="RefSeq" id="WP_146440393.1">
    <property type="nucleotide sequence ID" value="NZ_SJPL01000001.1"/>
</dbReference>
<keyword evidence="1" id="KW-1133">Transmembrane helix</keyword>